<reference evidence="1" key="2">
    <citation type="journal article" date="2022" name="Microbiol. Resour. Announc.">
        <title>Metagenome Sequencing to Explore Phylogenomics of Terrestrial Cyanobacteria.</title>
        <authorList>
            <person name="Ward R.D."/>
            <person name="Stajich J.E."/>
            <person name="Johansen J.R."/>
            <person name="Huntemann M."/>
            <person name="Clum A."/>
            <person name="Foster B."/>
            <person name="Foster B."/>
            <person name="Roux S."/>
            <person name="Palaniappan K."/>
            <person name="Varghese N."/>
            <person name="Mukherjee S."/>
            <person name="Reddy T.B.K."/>
            <person name="Daum C."/>
            <person name="Copeland A."/>
            <person name="Chen I.A."/>
            <person name="Ivanova N.N."/>
            <person name="Kyrpides N.C."/>
            <person name="Shapiro N."/>
            <person name="Eloe-Fadrosh E.A."/>
            <person name="Pietrasiak N."/>
        </authorList>
    </citation>
    <scope>NUCLEOTIDE SEQUENCE</scope>
    <source>
        <strain evidence="1">UHER 2000/2452</strain>
    </source>
</reference>
<dbReference type="EMBL" id="JAHHHD010000014">
    <property type="protein sequence ID" value="MBW4659747.1"/>
    <property type="molecule type" value="Genomic_DNA"/>
</dbReference>
<gene>
    <name evidence="1" type="ORF">KME15_13805</name>
</gene>
<dbReference type="Proteomes" id="UP000757435">
    <property type="component" value="Unassembled WGS sequence"/>
</dbReference>
<sequence length="102" mass="11564">MKTILILASNPNGTSVLDLDREIRDIREGLRRSQNCDQFHIELRGAVRPIDLRRLLLEVKPQIVHFCGHGDGEDGLILEDDDGKAQLVKSDELARLFEIFAD</sequence>
<accession>A0A951QBH1</accession>
<evidence type="ECO:0000313" key="2">
    <source>
        <dbReference type="Proteomes" id="UP000757435"/>
    </source>
</evidence>
<organism evidence="1 2">
    <name type="scientific">Drouetiella hepatica Uher 2000/2452</name>
    <dbReference type="NCBI Taxonomy" id="904376"/>
    <lineage>
        <taxon>Bacteria</taxon>
        <taxon>Bacillati</taxon>
        <taxon>Cyanobacteriota</taxon>
        <taxon>Cyanophyceae</taxon>
        <taxon>Oculatellales</taxon>
        <taxon>Oculatellaceae</taxon>
        <taxon>Drouetiella</taxon>
    </lineage>
</organism>
<comment type="caution">
    <text evidence="1">The sequence shown here is derived from an EMBL/GenBank/DDBJ whole genome shotgun (WGS) entry which is preliminary data.</text>
</comment>
<proteinExistence type="predicted"/>
<protein>
    <submittedName>
        <fullName evidence="1">CHAT domain-containing protein</fullName>
    </submittedName>
</protein>
<evidence type="ECO:0000313" key="1">
    <source>
        <dbReference type="EMBL" id="MBW4659747.1"/>
    </source>
</evidence>
<reference evidence="1" key="1">
    <citation type="submission" date="2021-05" db="EMBL/GenBank/DDBJ databases">
        <authorList>
            <person name="Pietrasiak N."/>
            <person name="Ward R."/>
            <person name="Stajich J.E."/>
            <person name="Kurbessoian T."/>
        </authorList>
    </citation>
    <scope>NUCLEOTIDE SEQUENCE</scope>
    <source>
        <strain evidence="1">UHER 2000/2452</strain>
    </source>
</reference>
<dbReference type="AlphaFoldDB" id="A0A951QBH1"/>
<name>A0A951QBH1_9CYAN</name>